<dbReference type="EMBL" id="JBFOLJ010000001">
    <property type="protein sequence ID" value="KAL2558298.1"/>
    <property type="molecule type" value="Genomic_DNA"/>
</dbReference>
<keyword evidence="9" id="KW-1185">Reference proteome</keyword>
<dbReference type="Pfam" id="PF01490">
    <property type="entry name" value="Aa_trans"/>
    <property type="match status" value="1"/>
</dbReference>
<evidence type="ECO:0000313" key="9">
    <source>
        <dbReference type="Proteomes" id="UP001604277"/>
    </source>
</evidence>
<keyword evidence="3" id="KW-0813">Transport</keyword>
<name>A0ABD1X8J5_9LAMI</name>
<accession>A0ABD1X8J5</accession>
<feature type="transmembrane region" description="Helical" evidence="6">
    <location>
        <begin position="213"/>
        <end position="230"/>
    </location>
</feature>
<feature type="transmembrane region" description="Helical" evidence="6">
    <location>
        <begin position="321"/>
        <end position="341"/>
    </location>
</feature>
<feature type="transmembrane region" description="Helical" evidence="6">
    <location>
        <begin position="242"/>
        <end position="264"/>
    </location>
</feature>
<evidence type="ECO:0000256" key="1">
    <source>
        <dbReference type="ARBA" id="ARBA00004141"/>
    </source>
</evidence>
<dbReference type="GO" id="GO:0006865">
    <property type="term" value="P:amino acid transport"/>
    <property type="evidence" value="ECO:0007669"/>
    <property type="project" value="UniProtKB-KW"/>
</dbReference>
<dbReference type="GO" id="GO:0031090">
    <property type="term" value="C:organelle membrane"/>
    <property type="evidence" value="ECO:0007669"/>
    <property type="project" value="UniProtKB-ARBA"/>
</dbReference>
<feature type="transmembrane region" description="Helical" evidence="6">
    <location>
        <begin position="115"/>
        <end position="136"/>
    </location>
</feature>
<evidence type="ECO:0000256" key="3">
    <source>
        <dbReference type="ARBA" id="ARBA00022970"/>
    </source>
</evidence>
<dbReference type="Proteomes" id="UP001604277">
    <property type="component" value="Unassembled WGS sequence"/>
</dbReference>
<evidence type="ECO:0000256" key="4">
    <source>
        <dbReference type="ARBA" id="ARBA00022989"/>
    </source>
</evidence>
<gene>
    <name evidence="8" type="ORF">Fot_03037</name>
</gene>
<sequence>MSFLFFLLPPFGPQTVPTSKSLSTVADALENVISSKTRSTSSINMAPTRTISMRSEKLDAGVHTPLLPEVQTVDDKTSESDEGGSISGAIFNISTGMVGAGIMSIPATFKVLGVIPSFIVILIIAFLVDVTVEFLLKYTHSGESNTYGELMAESFGKFGSIALQVCVMITNLGALIIYLIIIGDVLSGNQSEGSLHLGILQEWFGVHWWNSRASSLLFIVLFVLLPLLLLRRIDSLRHVSAISVLLAVFFVAICSVMAIHAMWVGKTQRPRLGPDFGSGVSFFDLFTTIPIFATAFGCHVNVHPVRAELGRPSDMSSAVRISLALCVVIYFAVGFFGYLLFGDSIMADMLVNFDKISDSIVGTILNDTVRLSYAIHLMLVFPVMNYSLRVNVDELLFPNRPAGSLRFLSLTCILLGFIYLAAIAIPNIWYFFQFMGTTTVMCLMFIFPSSIILRDVHNVSTSRDKILAVLVIMLAVGTSLVAIFSNLSGYFGQK</sequence>
<feature type="domain" description="Amino acid transporter transmembrane" evidence="7">
    <location>
        <begin position="84"/>
        <end position="483"/>
    </location>
</feature>
<evidence type="ECO:0000313" key="8">
    <source>
        <dbReference type="EMBL" id="KAL2558298.1"/>
    </source>
</evidence>
<keyword evidence="5 6" id="KW-0472">Membrane</keyword>
<dbReference type="PANTHER" id="PTHR22950:SF289">
    <property type="entry name" value="AMINO ACID TRANSPORTER AVT6C-LIKE"/>
    <property type="match status" value="1"/>
</dbReference>
<keyword evidence="4 6" id="KW-1133">Transmembrane helix</keyword>
<protein>
    <submittedName>
        <fullName evidence="8">Transmembrane amino acid transporter family protein</fullName>
    </submittedName>
</protein>
<feature type="transmembrane region" description="Helical" evidence="6">
    <location>
        <begin position="276"/>
        <end position="300"/>
    </location>
</feature>
<proteinExistence type="predicted"/>
<comment type="subcellular location">
    <subcellularLocation>
        <location evidence="1">Membrane</location>
        <topology evidence="1">Multi-pass membrane protein</topology>
    </subcellularLocation>
</comment>
<evidence type="ECO:0000256" key="5">
    <source>
        <dbReference type="ARBA" id="ARBA00023136"/>
    </source>
</evidence>
<organism evidence="8 9">
    <name type="scientific">Forsythia ovata</name>
    <dbReference type="NCBI Taxonomy" id="205694"/>
    <lineage>
        <taxon>Eukaryota</taxon>
        <taxon>Viridiplantae</taxon>
        <taxon>Streptophyta</taxon>
        <taxon>Embryophyta</taxon>
        <taxon>Tracheophyta</taxon>
        <taxon>Spermatophyta</taxon>
        <taxon>Magnoliopsida</taxon>
        <taxon>eudicotyledons</taxon>
        <taxon>Gunneridae</taxon>
        <taxon>Pentapetalae</taxon>
        <taxon>asterids</taxon>
        <taxon>lamiids</taxon>
        <taxon>Lamiales</taxon>
        <taxon>Oleaceae</taxon>
        <taxon>Forsythieae</taxon>
        <taxon>Forsythia</taxon>
    </lineage>
</organism>
<feature type="transmembrane region" description="Helical" evidence="6">
    <location>
        <begin position="373"/>
        <end position="392"/>
    </location>
</feature>
<dbReference type="AlphaFoldDB" id="A0ABD1X8J5"/>
<reference evidence="9" key="1">
    <citation type="submission" date="2024-07" db="EMBL/GenBank/DDBJ databases">
        <title>Two chromosome-level genome assemblies of Korean endemic species Abeliophyllum distichum and Forsythia ovata (Oleaceae).</title>
        <authorList>
            <person name="Jang H."/>
        </authorList>
    </citation>
    <scope>NUCLEOTIDE SEQUENCE [LARGE SCALE GENOMIC DNA]</scope>
</reference>
<evidence type="ECO:0000256" key="2">
    <source>
        <dbReference type="ARBA" id="ARBA00022692"/>
    </source>
</evidence>
<feature type="transmembrane region" description="Helical" evidence="6">
    <location>
        <begin position="431"/>
        <end position="454"/>
    </location>
</feature>
<feature type="transmembrane region" description="Helical" evidence="6">
    <location>
        <begin position="466"/>
        <end position="491"/>
    </location>
</feature>
<feature type="transmembrane region" description="Helical" evidence="6">
    <location>
        <begin position="404"/>
        <end position="425"/>
    </location>
</feature>
<keyword evidence="2 6" id="KW-0812">Transmembrane</keyword>
<evidence type="ECO:0000256" key="6">
    <source>
        <dbReference type="SAM" id="Phobius"/>
    </source>
</evidence>
<dbReference type="InterPro" id="IPR013057">
    <property type="entry name" value="AA_transpt_TM"/>
</dbReference>
<feature type="transmembrane region" description="Helical" evidence="6">
    <location>
        <begin position="157"/>
        <end position="181"/>
    </location>
</feature>
<dbReference type="PANTHER" id="PTHR22950">
    <property type="entry name" value="AMINO ACID TRANSPORTER"/>
    <property type="match status" value="1"/>
</dbReference>
<evidence type="ECO:0000259" key="7">
    <source>
        <dbReference type="Pfam" id="PF01490"/>
    </source>
</evidence>
<comment type="caution">
    <text evidence="8">The sequence shown here is derived from an EMBL/GenBank/DDBJ whole genome shotgun (WGS) entry which is preliminary data.</text>
</comment>
<keyword evidence="3" id="KW-0029">Amino-acid transport</keyword>